<dbReference type="InterPro" id="IPR002942">
    <property type="entry name" value="S4_RNA-bd"/>
</dbReference>
<feature type="compositionally biased region" description="Basic and acidic residues" evidence="5">
    <location>
        <begin position="400"/>
        <end position="437"/>
    </location>
</feature>
<feature type="compositionally biased region" description="Basic and acidic residues" evidence="5">
    <location>
        <begin position="1"/>
        <end position="15"/>
    </location>
</feature>
<feature type="compositionally biased region" description="Basic and acidic residues" evidence="5">
    <location>
        <begin position="363"/>
        <end position="376"/>
    </location>
</feature>
<dbReference type="InterPro" id="IPR006145">
    <property type="entry name" value="PsdUridine_synth_RsuA/RluA"/>
</dbReference>
<feature type="compositionally biased region" description="Basic and acidic residues" evidence="5">
    <location>
        <begin position="99"/>
        <end position="108"/>
    </location>
</feature>
<dbReference type="InterPro" id="IPR020094">
    <property type="entry name" value="TruA/RsuA/RluB/E/F_N"/>
</dbReference>
<dbReference type="NCBIfam" id="TIGR00093">
    <property type="entry name" value="pseudouridine synthase"/>
    <property type="match status" value="1"/>
</dbReference>
<comment type="caution">
    <text evidence="7">The sequence shown here is derived from an EMBL/GenBank/DDBJ whole genome shotgun (WGS) entry which is preliminary data.</text>
</comment>
<feature type="compositionally biased region" description="Basic and acidic residues" evidence="5">
    <location>
        <begin position="137"/>
        <end position="158"/>
    </location>
</feature>
<evidence type="ECO:0000256" key="4">
    <source>
        <dbReference type="RuleBase" id="RU003887"/>
    </source>
</evidence>
<dbReference type="Gene3D" id="3.10.290.10">
    <property type="entry name" value="RNA-binding S4 domain"/>
    <property type="match status" value="1"/>
</dbReference>
<dbReference type="EC" id="5.4.99.-" evidence="4"/>
<evidence type="ECO:0000313" key="7">
    <source>
        <dbReference type="EMBL" id="GAA4038012.1"/>
    </source>
</evidence>
<dbReference type="InterPro" id="IPR036986">
    <property type="entry name" value="S4_RNA-bd_sf"/>
</dbReference>
<dbReference type="PANTHER" id="PTHR47683:SF2">
    <property type="entry name" value="RNA-BINDING S4 DOMAIN-CONTAINING PROTEIN"/>
    <property type="match status" value="1"/>
</dbReference>
<dbReference type="InterPro" id="IPR050343">
    <property type="entry name" value="RsuA_PseudoU_synthase"/>
</dbReference>
<evidence type="ECO:0000259" key="6">
    <source>
        <dbReference type="SMART" id="SM00363"/>
    </source>
</evidence>
<protein>
    <recommendedName>
        <fullName evidence="4">Pseudouridine synthase</fullName>
        <ecNumber evidence="4">5.4.99.-</ecNumber>
    </recommendedName>
</protein>
<dbReference type="RefSeq" id="WP_345054670.1">
    <property type="nucleotide sequence ID" value="NZ_BAABDK010000017.1"/>
</dbReference>
<dbReference type="Gene3D" id="3.30.70.1560">
    <property type="entry name" value="Alpha-L RNA-binding motif"/>
    <property type="match status" value="1"/>
</dbReference>
<evidence type="ECO:0000256" key="3">
    <source>
        <dbReference type="PROSITE-ProRule" id="PRU00182"/>
    </source>
</evidence>
<dbReference type="PROSITE" id="PS01149">
    <property type="entry name" value="PSI_RSU"/>
    <property type="match status" value="1"/>
</dbReference>
<keyword evidence="3" id="KW-0694">RNA-binding</keyword>
<feature type="compositionally biased region" description="Gly residues" evidence="5">
    <location>
        <begin position="17"/>
        <end position="27"/>
    </location>
</feature>
<dbReference type="Pfam" id="PF01479">
    <property type="entry name" value="S4"/>
    <property type="match status" value="1"/>
</dbReference>
<sequence length="678" mass="75053">MGKKHFSEDKADRRGGRNTGGPGGFGNSAGRSSNERGGNERGGSDRGGNDRGGYGSDRGPRNGDRPAYGNGRPASNGAFGRPSNGAFGRPASGGSFGAKKFEGGEKRPYGSSYGGGQRDGGSSFGNSRPSGGGFRPGGDRPFERRDDNKPRFEGKEQRTGTSYGRTAEPRNYGVDRGEQRSQSADARPIREYQPKENWSGQPYRREGEKAVPRGQAGERNRKFQKANPNESAEDRAPRTGGSFGRSTPRETESFERGADRSEERGPNRPIRSARPFEANPPQPREERSERPERDERRTFNTERAEAGNADYRADQAAFGRKFTPGAFGRRDGAPASRSTGERPGGHEKRSSTERWAPAPGSFAERREALKAQERSVRRSGTGYGATPDKPRPARPVGLDNRADKPKYGEKPGEAPDYKNLKHYEADKTRGNKRRRDELEEFGADETRLNRYIANAGICSRREADALIAAGEIKVNGEVVTEMGYKVQPEDTVQYGKTNLNREKSVYVLLNKPKDFITTTEDPEGRRTVMDLVAGASKERIFPVGRLDRNTTGLLLFTNDGEVAQKLSHPSHKNKKIYQVELSQPLSEEDLRKIAEGLELEDGKAVVDDVAVVAGNAHFVGIEIHIGRNRIVRRIFEHLGYEVVALDRVQYAGLTKKDLPRGKWRFLSEQEVIRMKYFL</sequence>
<keyword evidence="8" id="KW-1185">Reference proteome</keyword>
<name>A0ABP7U8U4_9BACT</name>
<dbReference type="SUPFAM" id="SSF55120">
    <property type="entry name" value="Pseudouridine synthase"/>
    <property type="match status" value="1"/>
</dbReference>
<feature type="compositionally biased region" description="Basic and acidic residues" evidence="5">
    <location>
        <begin position="283"/>
        <end position="305"/>
    </location>
</feature>
<comment type="similarity">
    <text evidence="1 4">Belongs to the pseudouridine synthase RsuA family.</text>
</comment>
<dbReference type="CDD" id="cd00165">
    <property type="entry name" value="S4"/>
    <property type="match status" value="1"/>
</dbReference>
<dbReference type="SUPFAM" id="SSF55174">
    <property type="entry name" value="Alpha-L RNA-binding motif"/>
    <property type="match status" value="1"/>
</dbReference>
<dbReference type="InterPro" id="IPR020103">
    <property type="entry name" value="PsdUridine_synth_cat_dom_sf"/>
</dbReference>
<reference evidence="8" key="1">
    <citation type="journal article" date="2019" name="Int. J. Syst. Evol. Microbiol.">
        <title>The Global Catalogue of Microorganisms (GCM) 10K type strain sequencing project: providing services to taxonomists for standard genome sequencing and annotation.</title>
        <authorList>
            <consortium name="The Broad Institute Genomics Platform"/>
            <consortium name="The Broad Institute Genome Sequencing Center for Infectious Disease"/>
            <person name="Wu L."/>
            <person name="Ma J."/>
        </authorList>
    </citation>
    <scope>NUCLEOTIDE SEQUENCE [LARGE SCALE GENOMIC DNA]</scope>
    <source>
        <strain evidence="8">JCM 17225</strain>
    </source>
</reference>
<feature type="compositionally biased region" description="Basic and acidic residues" evidence="5">
    <location>
        <begin position="33"/>
        <end position="49"/>
    </location>
</feature>
<evidence type="ECO:0000256" key="2">
    <source>
        <dbReference type="ARBA" id="ARBA00023235"/>
    </source>
</evidence>
<organism evidence="7 8">
    <name type="scientific">Hymenobacter glaciei</name>
    <dbReference type="NCBI Taxonomy" id="877209"/>
    <lineage>
        <taxon>Bacteria</taxon>
        <taxon>Pseudomonadati</taxon>
        <taxon>Bacteroidota</taxon>
        <taxon>Cytophagia</taxon>
        <taxon>Cytophagales</taxon>
        <taxon>Hymenobacteraceae</taxon>
        <taxon>Hymenobacter</taxon>
    </lineage>
</organism>
<evidence type="ECO:0000256" key="5">
    <source>
        <dbReference type="SAM" id="MobiDB-lite"/>
    </source>
</evidence>
<feature type="region of interest" description="Disordered" evidence="5">
    <location>
        <begin position="1"/>
        <end position="437"/>
    </location>
</feature>
<feature type="compositionally biased region" description="Basic and acidic residues" evidence="5">
    <location>
        <begin position="203"/>
        <end position="221"/>
    </location>
</feature>
<dbReference type="PROSITE" id="PS50889">
    <property type="entry name" value="S4"/>
    <property type="match status" value="1"/>
</dbReference>
<evidence type="ECO:0000313" key="8">
    <source>
        <dbReference type="Proteomes" id="UP001501469"/>
    </source>
</evidence>
<dbReference type="InterPro" id="IPR042092">
    <property type="entry name" value="PsdUridine_s_RsuA/RluB/E/F_cat"/>
</dbReference>
<proteinExistence type="inferred from homology"/>
<dbReference type="CDD" id="cd02870">
    <property type="entry name" value="PseudoU_synth_RsuA_like"/>
    <property type="match status" value="1"/>
</dbReference>
<evidence type="ECO:0000256" key="1">
    <source>
        <dbReference type="ARBA" id="ARBA00008348"/>
    </source>
</evidence>
<dbReference type="SMART" id="SM00363">
    <property type="entry name" value="S4"/>
    <property type="match status" value="1"/>
</dbReference>
<gene>
    <name evidence="7" type="ORF">GCM10022409_24170</name>
</gene>
<feature type="compositionally biased region" description="Basic and acidic residues" evidence="5">
    <location>
        <begin position="339"/>
        <end position="352"/>
    </location>
</feature>
<dbReference type="InterPro" id="IPR018496">
    <property type="entry name" value="PsdUridine_synth_RsuA/RluB_CS"/>
</dbReference>
<dbReference type="Proteomes" id="UP001501469">
    <property type="component" value="Unassembled WGS sequence"/>
</dbReference>
<dbReference type="Gene3D" id="3.30.70.580">
    <property type="entry name" value="Pseudouridine synthase I, catalytic domain, N-terminal subdomain"/>
    <property type="match status" value="1"/>
</dbReference>
<keyword evidence="2 4" id="KW-0413">Isomerase</keyword>
<dbReference type="InterPro" id="IPR000748">
    <property type="entry name" value="PsdUridine_synth_RsuA/RluB/E/F"/>
</dbReference>
<dbReference type="PANTHER" id="PTHR47683">
    <property type="entry name" value="PSEUDOURIDINE SYNTHASE FAMILY PROTEIN-RELATED"/>
    <property type="match status" value="1"/>
</dbReference>
<feature type="domain" description="RNA-binding S4" evidence="6">
    <location>
        <begin position="446"/>
        <end position="513"/>
    </location>
</feature>
<feature type="compositionally biased region" description="Basic and acidic residues" evidence="5">
    <location>
        <begin position="247"/>
        <end position="266"/>
    </location>
</feature>
<feature type="compositionally biased region" description="Gly residues" evidence="5">
    <location>
        <begin position="112"/>
        <end position="123"/>
    </location>
</feature>
<dbReference type="EMBL" id="BAABDK010000017">
    <property type="protein sequence ID" value="GAA4038012.1"/>
    <property type="molecule type" value="Genomic_DNA"/>
</dbReference>
<accession>A0ABP7U8U4</accession>
<dbReference type="Pfam" id="PF00849">
    <property type="entry name" value="PseudoU_synth_2"/>
    <property type="match status" value="1"/>
</dbReference>